<dbReference type="Pfam" id="PF01535">
    <property type="entry name" value="PPR"/>
    <property type="match status" value="8"/>
</dbReference>
<protein>
    <submittedName>
        <fullName evidence="4">Pentatricopeptide repeat-containing protein</fullName>
    </submittedName>
</protein>
<dbReference type="Pfam" id="PF13041">
    <property type="entry name" value="PPR_2"/>
    <property type="match status" value="2"/>
</dbReference>
<dbReference type="GO" id="GO:0003729">
    <property type="term" value="F:mRNA binding"/>
    <property type="evidence" value="ECO:0007669"/>
    <property type="project" value="UniProtKB-ARBA"/>
</dbReference>
<dbReference type="PROSITE" id="PS51375">
    <property type="entry name" value="PPR"/>
    <property type="match status" value="6"/>
</dbReference>
<evidence type="ECO:0000313" key="5">
    <source>
        <dbReference type="Proteomes" id="UP001604277"/>
    </source>
</evidence>
<organism evidence="4 5">
    <name type="scientific">Forsythia ovata</name>
    <dbReference type="NCBI Taxonomy" id="205694"/>
    <lineage>
        <taxon>Eukaryota</taxon>
        <taxon>Viridiplantae</taxon>
        <taxon>Streptophyta</taxon>
        <taxon>Embryophyta</taxon>
        <taxon>Tracheophyta</taxon>
        <taxon>Spermatophyta</taxon>
        <taxon>Magnoliopsida</taxon>
        <taxon>eudicotyledons</taxon>
        <taxon>Gunneridae</taxon>
        <taxon>Pentapetalae</taxon>
        <taxon>asterids</taxon>
        <taxon>lamiids</taxon>
        <taxon>Lamiales</taxon>
        <taxon>Oleaceae</taxon>
        <taxon>Forsythieae</taxon>
        <taxon>Forsythia</taxon>
    </lineage>
</organism>
<comment type="caution">
    <text evidence="4">The sequence shown here is derived from an EMBL/GenBank/DDBJ whole genome shotgun (WGS) entry which is preliminary data.</text>
</comment>
<dbReference type="PANTHER" id="PTHR47926:SF347">
    <property type="entry name" value="PENTATRICOPEPTIDE REPEAT-CONTAINING PROTEIN"/>
    <property type="match status" value="1"/>
</dbReference>
<reference evidence="5" key="1">
    <citation type="submission" date="2024-07" db="EMBL/GenBank/DDBJ databases">
        <title>Two chromosome-level genome assemblies of Korean endemic species Abeliophyllum distichum and Forsythia ovata (Oleaceae).</title>
        <authorList>
            <person name="Jang H."/>
        </authorList>
    </citation>
    <scope>NUCLEOTIDE SEQUENCE [LARGE SCALE GENOMIC DNA]</scope>
</reference>
<dbReference type="AlphaFoldDB" id="A0ABD1X2J2"/>
<keyword evidence="5" id="KW-1185">Reference proteome</keyword>
<comment type="similarity">
    <text evidence="1">Belongs to the PPR family. PCMP-H subfamily.</text>
</comment>
<dbReference type="FunFam" id="1.25.40.10:FF:000690">
    <property type="entry name" value="Pentatricopeptide repeat-containing protein"/>
    <property type="match status" value="1"/>
</dbReference>
<dbReference type="Pfam" id="PF20431">
    <property type="entry name" value="E_motif"/>
    <property type="match status" value="1"/>
</dbReference>
<dbReference type="InterPro" id="IPR011990">
    <property type="entry name" value="TPR-like_helical_dom_sf"/>
</dbReference>
<evidence type="ECO:0000256" key="2">
    <source>
        <dbReference type="ARBA" id="ARBA00022737"/>
    </source>
</evidence>
<dbReference type="InterPro" id="IPR046848">
    <property type="entry name" value="E_motif"/>
</dbReference>
<dbReference type="Proteomes" id="UP001604277">
    <property type="component" value="Unassembled WGS sequence"/>
</dbReference>
<dbReference type="InterPro" id="IPR046960">
    <property type="entry name" value="PPR_At4g14850-like_plant"/>
</dbReference>
<accession>A0ABD1X2J2</accession>
<evidence type="ECO:0000256" key="3">
    <source>
        <dbReference type="PROSITE-ProRule" id="PRU00708"/>
    </source>
</evidence>
<dbReference type="InterPro" id="IPR002885">
    <property type="entry name" value="PPR_rpt"/>
</dbReference>
<dbReference type="SUPFAM" id="SSF48452">
    <property type="entry name" value="TPR-like"/>
    <property type="match status" value="1"/>
</dbReference>
<keyword evidence="2" id="KW-0677">Repeat</keyword>
<dbReference type="PANTHER" id="PTHR47926">
    <property type="entry name" value="PENTATRICOPEPTIDE REPEAT-CONTAINING PROTEIN"/>
    <property type="match status" value="1"/>
</dbReference>
<dbReference type="NCBIfam" id="TIGR00756">
    <property type="entry name" value="PPR"/>
    <property type="match status" value="7"/>
</dbReference>
<feature type="repeat" description="PPR" evidence="3">
    <location>
        <begin position="335"/>
        <end position="365"/>
    </location>
</feature>
<feature type="repeat" description="PPR" evidence="3">
    <location>
        <begin position="366"/>
        <end position="396"/>
    </location>
</feature>
<feature type="repeat" description="PPR" evidence="3">
    <location>
        <begin position="170"/>
        <end position="204"/>
    </location>
</feature>
<sequence>MSRTMKPAFSSPWKHQRWKRNPIPDSTLYKNSRCSNPNIISTNKAITYLCQSGHIQEARTLFDTMLQRTVVSWNAMITGYSKWNIYPEAMNLISLMHHCNFKLNETTISTSLSVCARSWSLVNGKQIHGLVLKSAHDGFELVGSALLYLYSSCYEIGKAKQVFDELREKNELVWSLMLVGFVQCNLLSEALEVFEEMPRRGVVEWTTLISGYAKSDDGCEKALELFKMMRESGEVVPNEFTLDSAVRACGRLRDLWEGRVIHGLLIKLGFEIECSITGALISFYLGCEVVDDAKQVYDGVLNVYLNDTNLLVGGLTKIGRMEEAELIFSRMVERNPDSYNLMIKAYAVCGRVEDSKKLFMEMPVRILSTMNTMITVYARKGEIDKALELFEETKGEKNPVTWNSMISGYIQNVQHENALKLYLTMRRQSISQTRSTFSALFNACACLGSLRQGQLLHAHLAKTPFESNVYVGTALIDMYSKCGSIEDARASFSCISSPNVAAWTALINGHAHHGLGTDAVLLFNLMLERGIDPNAATFVSVLSACTRTGLTDEGMRFFWLMKEQYGIIPTLEHFTCVVDLLGRSGNLLEAEKLIENIPIEADKVLLIALLNACWFWMDMEVGERVTEKMFGLDPKPMSACVIMSNMYSGSGKWREKMKIRDQLRDLEVKKDPGCSWIHLNDGVHVFSVDDRTHPCCNTIYANLERLTANVNYSVQLDFISLQLTECNT</sequence>
<evidence type="ECO:0000256" key="1">
    <source>
        <dbReference type="ARBA" id="ARBA00006643"/>
    </source>
</evidence>
<feature type="repeat" description="PPR" evidence="3">
    <location>
        <begin position="69"/>
        <end position="103"/>
    </location>
</feature>
<feature type="repeat" description="PPR" evidence="3">
    <location>
        <begin position="499"/>
        <end position="533"/>
    </location>
</feature>
<proteinExistence type="inferred from homology"/>
<dbReference type="EMBL" id="JBFOLJ010000001">
    <property type="protein sequence ID" value="KAL2556185.1"/>
    <property type="molecule type" value="Genomic_DNA"/>
</dbReference>
<feature type="repeat" description="PPR" evidence="3">
    <location>
        <begin position="398"/>
        <end position="432"/>
    </location>
</feature>
<evidence type="ECO:0000313" key="4">
    <source>
        <dbReference type="EMBL" id="KAL2556185.1"/>
    </source>
</evidence>
<gene>
    <name evidence="4" type="ORF">Fot_00924</name>
</gene>
<dbReference type="Gene3D" id="1.25.40.10">
    <property type="entry name" value="Tetratricopeptide repeat domain"/>
    <property type="match status" value="5"/>
</dbReference>
<name>A0ABD1X2J2_9LAMI</name>